<feature type="compositionally biased region" description="Basic and acidic residues" evidence="1">
    <location>
        <begin position="25"/>
        <end position="43"/>
    </location>
</feature>
<protein>
    <submittedName>
        <fullName evidence="2">Uncharacterized protein</fullName>
    </submittedName>
</protein>
<name>A0AAV4EKW8_9GAST</name>
<proteinExistence type="predicted"/>
<feature type="region of interest" description="Disordered" evidence="1">
    <location>
        <begin position="1"/>
        <end position="52"/>
    </location>
</feature>
<gene>
    <name evidence="2" type="ORF">ElyMa_005425100</name>
</gene>
<dbReference type="AlphaFoldDB" id="A0AAV4EKW8"/>
<accession>A0AAV4EKW8</accession>
<evidence type="ECO:0000256" key="1">
    <source>
        <dbReference type="SAM" id="MobiDB-lite"/>
    </source>
</evidence>
<evidence type="ECO:0000313" key="3">
    <source>
        <dbReference type="Proteomes" id="UP000762676"/>
    </source>
</evidence>
<evidence type="ECO:0000313" key="2">
    <source>
        <dbReference type="EMBL" id="GFR61098.1"/>
    </source>
</evidence>
<comment type="caution">
    <text evidence="2">The sequence shown here is derived from an EMBL/GenBank/DDBJ whole genome shotgun (WGS) entry which is preliminary data.</text>
</comment>
<sequence length="106" mass="11260">MGPGAAHWSLKTPTKGGLLNNRGSLTDHRQQKDQHERRVKLETRSGGGTSIPVPEVVNLWNTVALPLGATPGHLAQYMPPSAAGASANLPLHTFRSCDSGGTYTVY</sequence>
<dbReference type="EMBL" id="BMAT01010806">
    <property type="protein sequence ID" value="GFR61098.1"/>
    <property type="molecule type" value="Genomic_DNA"/>
</dbReference>
<reference evidence="2 3" key="1">
    <citation type="journal article" date="2021" name="Elife">
        <title>Chloroplast acquisition without the gene transfer in kleptoplastic sea slugs, Plakobranchus ocellatus.</title>
        <authorList>
            <person name="Maeda T."/>
            <person name="Takahashi S."/>
            <person name="Yoshida T."/>
            <person name="Shimamura S."/>
            <person name="Takaki Y."/>
            <person name="Nagai Y."/>
            <person name="Toyoda A."/>
            <person name="Suzuki Y."/>
            <person name="Arimoto A."/>
            <person name="Ishii H."/>
            <person name="Satoh N."/>
            <person name="Nishiyama T."/>
            <person name="Hasebe M."/>
            <person name="Maruyama T."/>
            <person name="Minagawa J."/>
            <person name="Obokata J."/>
            <person name="Shigenobu S."/>
        </authorList>
    </citation>
    <scope>NUCLEOTIDE SEQUENCE [LARGE SCALE GENOMIC DNA]</scope>
</reference>
<keyword evidence="3" id="KW-1185">Reference proteome</keyword>
<organism evidence="2 3">
    <name type="scientific">Elysia marginata</name>
    <dbReference type="NCBI Taxonomy" id="1093978"/>
    <lineage>
        <taxon>Eukaryota</taxon>
        <taxon>Metazoa</taxon>
        <taxon>Spiralia</taxon>
        <taxon>Lophotrochozoa</taxon>
        <taxon>Mollusca</taxon>
        <taxon>Gastropoda</taxon>
        <taxon>Heterobranchia</taxon>
        <taxon>Euthyneura</taxon>
        <taxon>Panpulmonata</taxon>
        <taxon>Sacoglossa</taxon>
        <taxon>Placobranchoidea</taxon>
        <taxon>Plakobranchidae</taxon>
        <taxon>Elysia</taxon>
    </lineage>
</organism>
<dbReference type="Proteomes" id="UP000762676">
    <property type="component" value="Unassembled WGS sequence"/>
</dbReference>